<comment type="caution">
    <text evidence="4">The sequence shown here is derived from an EMBL/GenBank/DDBJ whole genome shotgun (WGS) entry which is preliminary data.</text>
</comment>
<comment type="similarity">
    <text evidence="1">Belongs to the LacAB/RpiB family.</text>
</comment>
<keyword evidence="5" id="KW-1185">Reference proteome</keyword>
<dbReference type="PANTHER" id="PTHR43732">
    <property type="entry name" value="RIBOSE 5-PHOSPHATE ISOMERASE-RELATED"/>
    <property type="match status" value="1"/>
</dbReference>
<reference evidence="4 5" key="1">
    <citation type="submission" date="2018-08" db="EMBL/GenBank/DDBJ databases">
        <title>A genome reference for cultivated species of the human gut microbiota.</title>
        <authorList>
            <person name="Zou Y."/>
            <person name="Xue W."/>
            <person name="Luo G."/>
        </authorList>
    </citation>
    <scope>NUCLEOTIDE SEQUENCE [LARGE SCALE GENOMIC DNA]</scope>
    <source>
        <strain evidence="4 5">AF37-2AT</strain>
    </source>
</reference>
<evidence type="ECO:0000313" key="5">
    <source>
        <dbReference type="Proteomes" id="UP000261080"/>
    </source>
</evidence>
<proteinExistence type="inferred from homology"/>
<dbReference type="Gene3D" id="3.40.1400.10">
    <property type="entry name" value="Sugar-phosphate isomerase, RpiB/LacA/LacB"/>
    <property type="match status" value="1"/>
</dbReference>
<organism evidence="4 5">
    <name type="scientific">Sellimonas intestinalis</name>
    <dbReference type="NCBI Taxonomy" id="1653434"/>
    <lineage>
        <taxon>Bacteria</taxon>
        <taxon>Bacillati</taxon>
        <taxon>Bacillota</taxon>
        <taxon>Clostridia</taxon>
        <taxon>Lachnospirales</taxon>
        <taxon>Lachnospiraceae</taxon>
        <taxon>Sellimonas</taxon>
    </lineage>
</organism>
<gene>
    <name evidence="4" type="ORF">DW016_11175</name>
</gene>
<dbReference type="EMBL" id="QVLX01000006">
    <property type="protein sequence ID" value="RGE86051.1"/>
    <property type="molecule type" value="Genomic_DNA"/>
</dbReference>
<protein>
    <submittedName>
        <fullName evidence="4">Ribose 5-phosphate isomerase B</fullName>
    </submittedName>
</protein>
<evidence type="ECO:0000256" key="3">
    <source>
        <dbReference type="PIRSR" id="PIRSR005384-1"/>
    </source>
</evidence>
<dbReference type="AlphaFoldDB" id="A0A3E3K0N3"/>
<dbReference type="NCBIfam" id="TIGR00689">
    <property type="entry name" value="rpiB_lacA_lacB"/>
    <property type="match status" value="1"/>
</dbReference>
<dbReference type="GO" id="GO:0005975">
    <property type="term" value="P:carbohydrate metabolic process"/>
    <property type="evidence" value="ECO:0007669"/>
    <property type="project" value="InterPro"/>
</dbReference>
<dbReference type="RefSeq" id="WP_024733838.1">
    <property type="nucleotide sequence ID" value="NZ_BAABYU010000001.1"/>
</dbReference>
<keyword evidence="2 4" id="KW-0413">Isomerase</keyword>
<evidence type="ECO:0000256" key="1">
    <source>
        <dbReference type="ARBA" id="ARBA00008754"/>
    </source>
</evidence>
<dbReference type="Pfam" id="PF02502">
    <property type="entry name" value="LacAB_rpiB"/>
    <property type="match status" value="1"/>
</dbReference>
<feature type="active site" description="Proton donor" evidence="3">
    <location>
        <position position="98"/>
    </location>
</feature>
<name>A0A3E3K0N3_9FIRM</name>
<dbReference type="SUPFAM" id="SSF89623">
    <property type="entry name" value="Ribose/Galactose isomerase RpiB/AlsB"/>
    <property type="match status" value="1"/>
</dbReference>
<evidence type="ECO:0000256" key="2">
    <source>
        <dbReference type="ARBA" id="ARBA00023235"/>
    </source>
</evidence>
<feature type="active site" description="Proton acceptor" evidence="3">
    <location>
        <position position="65"/>
    </location>
</feature>
<dbReference type="PIRSF" id="PIRSF005384">
    <property type="entry name" value="RpiB_LacA_B"/>
    <property type="match status" value="1"/>
</dbReference>
<dbReference type="GO" id="GO:0016861">
    <property type="term" value="F:intramolecular oxidoreductase activity, interconverting aldoses and ketoses"/>
    <property type="evidence" value="ECO:0007669"/>
    <property type="project" value="UniProtKB-ARBA"/>
</dbReference>
<evidence type="ECO:0000313" key="4">
    <source>
        <dbReference type="EMBL" id="RGE86051.1"/>
    </source>
</evidence>
<dbReference type="Proteomes" id="UP000261080">
    <property type="component" value="Unassembled WGS sequence"/>
</dbReference>
<dbReference type="OrthoDB" id="1778624at2"/>
<dbReference type="InterPro" id="IPR003500">
    <property type="entry name" value="RpiB_LacA_LacB"/>
</dbReference>
<accession>A0A3E3K0N3</accession>
<dbReference type="PANTHER" id="PTHR43732:SF1">
    <property type="entry name" value="RIBOSE 5-PHOSPHATE ISOMERASE"/>
    <property type="match status" value="1"/>
</dbReference>
<dbReference type="InterPro" id="IPR051812">
    <property type="entry name" value="SPI_LacAB/RpiB"/>
</dbReference>
<dbReference type="NCBIfam" id="NF004051">
    <property type="entry name" value="PRK05571.1"/>
    <property type="match status" value="1"/>
</dbReference>
<dbReference type="GeneID" id="97194233"/>
<sequence>MKVVVGGDHAGYELKQKVLAYLEEQGHEVIHVGSYTPEMVDFPDIAAKVCRSILDGEAERGIMVCGTGVGAAIACNKYPGIRASVVHDIYTAHQCVEHDNVQVMALGGQIVGDIVAKELIQLFLDATFSESEEFHIRVAKLEKLDQIPRSE</sequence>
<dbReference type="InterPro" id="IPR036569">
    <property type="entry name" value="RpiB_LacA_LacB_sf"/>
</dbReference>